<sequence>MAGESSIKSIRATTPKLVEYRWLRLVNKTRPVNKLDRCSAKSWTAPTELVDSINDKNLLKYDTEDLYNKVLNSFYQLSHAVNIPTDVKTYAKKCYAYAANESFKSEFIKAASTKKHTAEEGEVNRGVSRLAKKGKMKAINIIDTSLDVVGDQVQDVLEGDYSSDENHHPLRTNEYILSYNNEEAGEEEEEDNEEQENSDWIVDDIYNISQECYAFKNNILRSQGNPSTLSDIKILYS</sequence>
<organism evidence="1 2">
    <name type="scientific">Circinella minor</name>
    <dbReference type="NCBI Taxonomy" id="1195481"/>
    <lineage>
        <taxon>Eukaryota</taxon>
        <taxon>Fungi</taxon>
        <taxon>Fungi incertae sedis</taxon>
        <taxon>Mucoromycota</taxon>
        <taxon>Mucoromycotina</taxon>
        <taxon>Mucoromycetes</taxon>
        <taxon>Mucorales</taxon>
        <taxon>Lichtheimiaceae</taxon>
        <taxon>Circinella</taxon>
    </lineage>
</organism>
<protein>
    <submittedName>
        <fullName evidence="1">Uncharacterized protein</fullName>
    </submittedName>
</protein>
<keyword evidence="2" id="KW-1185">Reference proteome</keyword>
<accession>A0A8H7S6N0</accession>
<dbReference type="OrthoDB" id="2284324at2759"/>
<evidence type="ECO:0000313" key="2">
    <source>
        <dbReference type="Proteomes" id="UP000646827"/>
    </source>
</evidence>
<comment type="caution">
    <text evidence="1">The sequence shown here is derived from an EMBL/GenBank/DDBJ whole genome shotgun (WGS) entry which is preliminary data.</text>
</comment>
<dbReference type="AlphaFoldDB" id="A0A8H7S6N0"/>
<proteinExistence type="predicted"/>
<name>A0A8H7S6N0_9FUNG</name>
<gene>
    <name evidence="1" type="ORF">INT45_003719</name>
</gene>
<dbReference type="Proteomes" id="UP000646827">
    <property type="component" value="Unassembled WGS sequence"/>
</dbReference>
<evidence type="ECO:0000313" key="1">
    <source>
        <dbReference type="EMBL" id="KAG2224579.1"/>
    </source>
</evidence>
<dbReference type="EMBL" id="JAEPRB010000040">
    <property type="protein sequence ID" value="KAG2224579.1"/>
    <property type="molecule type" value="Genomic_DNA"/>
</dbReference>
<reference evidence="1 2" key="1">
    <citation type="submission" date="2020-12" db="EMBL/GenBank/DDBJ databases">
        <title>Metabolic potential, ecology and presence of endohyphal bacteria is reflected in genomic diversity of Mucoromycotina.</title>
        <authorList>
            <person name="Muszewska A."/>
            <person name="Okrasinska A."/>
            <person name="Steczkiewicz K."/>
            <person name="Drgas O."/>
            <person name="Orlowska M."/>
            <person name="Perlinska-Lenart U."/>
            <person name="Aleksandrzak-Piekarczyk T."/>
            <person name="Szatraj K."/>
            <person name="Zielenkiewicz U."/>
            <person name="Pilsyk S."/>
            <person name="Malc E."/>
            <person name="Mieczkowski P."/>
            <person name="Kruszewska J.S."/>
            <person name="Biernat P."/>
            <person name="Pawlowska J."/>
        </authorList>
    </citation>
    <scope>NUCLEOTIDE SEQUENCE [LARGE SCALE GENOMIC DNA]</scope>
    <source>
        <strain evidence="1 2">CBS 142.35</strain>
    </source>
</reference>